<gene>
    <name evidence="1" type="ORF">rCG_43041</name>
</gene>
<accession>A6IWS9</accession>
<organism evidence="1 2">
    <name type="scientific">Rattus norvegicus</name>
    <name type="common">Rat</name>
    <dbReference type="NCBI Taxonomy" id="10116"/>
    <lineage>
        <taxon>Eukaryota</taxon>
        <taxon>Metazoa</taxon>
        <taxon>Chordata</taxon>
        <taxon>Craniata</taxon>
        <taxon>Vertebrata</taxon>
        <taxon>Euteleostomi</taxon>
        <taxon>Mammalia</taxon>
        <taxon>Eutheria</taxon>
        <taxon>Euarchontoglires</taxon>
        <taxon>Glires</taxon>
        <taxon>Rodentia</taxon>
        <taxon>Myomorpha</taxon>
        <taxon>Muroidea</taxon>
        <taxon>Muridae</taxon>
        <taxon>Murinae</taxon>
        <taxon>Rattus</taxon>
    </lineage>
</organism>
<evidence type="ECO:0000313" key="1">
    <source>
        <dbReference type="EMBL" id="EDM08793.1"/>
    </source>
</evidence>
<sequence>MSQSVIEQANSISSWFLPQAPALRKPLLWYPSVLDDDLE</sequence>
<dbReference type="EMBL" id="CH473970">
    <property type="protein sequence ID" value="EDM08793.1"/>
    <property type="molecule type" value="Genomic_DNA"/>
</dbReference>
<evidence type="ECO:0000313" key="2">
    <source>
        <dbReference type="Proteomes" id="UP000234681"/>
    </source>
</evidence>
<feature type="non-terminal residue" evidence="1">
    <location>
        <position position="39"/>
    </location>
</feature>
<proteinExistence type="predicted"/>
<dbReference type="Proteomes" id="UP000234681">
    <property type="component" value="Chromosome 16"/>
</dbReference>
<name>A6IWS9_RAT</name>
<protein>
    <submittedName>
        <fullName evidence="1">RCG43041</fullName>
    </submittedName>
</protein>
<reference evidence="1 2" key="1">
    <citation type="submission" date="2005-09" db="EMBL/GenBank/DDBJ databases">
        <authorList>
            <person name="Mural R.J."/>
            <person name="Li P.W."/>
            <person name="Adams M.D."/>
            <person name="Amanatides P.G."/>
            <person name="Baden-Tillson H."/>
            <person name="Barnstead M."/>
            <person name="Chin S.H."/>
            <person name="Dew I."/>
            <person name="Evans C.A."/>
            <person name="Ferriera S."/>
            <person name="Flanigan M."/>
            <person name="Fosler C."/>
            <person name="Glodek A."/>
            <person name="Gu Z."/>
            <person name="Holt R.A."/>
            <person name="Jennings D."/>
            <person name="Kraft C.L."/>
            <person name="Lu F."/>
            <person name="Nguyen T."/>
            <person name="Nusskern D.R."/>
            <person name="Pfannkoch C.M."/>
            <person name="Sitter C."/>
            <person name="Sutton G.G."/>
            <person name="Venter J.C."/>
            <person name="Wang Z."/>
            <person name="Woodage T."/>
            <person name="Zheng X.H."/>
            <person name="Zhong F."/>
        </authorList>
    </citation>
    <scope>NUCLEOTIDE SEQUENCE [LARGE SCALE GENOMIC DNA]</scope>
    <source>
        <strain>BN</strain>
        <strain evidence="2">Sprague-Dawley</strain>
    </source>
</reference>
<dbReference type="AlphaFoldDB" id="A6IWS9"/>